<keyword evidence="4" id="KW-1185">Reference proteome</keyword>
<proteinExistence type="predicted"/>
<dbReference type="Proteomes" id="UP000516380">
    <property type="component" value="Chromosome"/>
</dbReference>
<evidence type="ECO:0000313" key="1">
    <source>
        <dbReference type="EMBL" id="BCI90135.1"/>
    </source>
</evidence>
<sequence>MAILSPVLIAALISGFHAYPDWRRADLPRQGILDRLGSGPRPKLVLIHAPRGYGKSTVAKQWVKTHQAESEDRMVSY</sequence>
<reference evidence="1 4" key="2">
    <citation type="submission" date="2020-07" db="EMBL/GenBank/DDBJ databases">
        <title>Mycobacterium kansasii (former subtype) with zoonotic potential isolated from diseased indoor pet cat, Japan.</title>
        <authorList>
            <person name="Fukano H."/>
            <person name="Terazono T."/>
            <person name="Hoshino Y."/>
        </authorList>
    </citation>
    <scope>NUCLEOTIDE SEQUENCE [LARGE SCALE GENOMIC DNA]</scope>
    <source>
        <strain evidence="1 4">Kuro-I</strain>
    </source>
</reference>
<name>A0A1V3XXL7_MYCKA</name>
<dbReference type="EMBL" id="MVBN01000001">
    <property type="protein sequence ID" value="OOK83999.1"/>
    <property type="molecule type" value="Genomic_DNA"/>
</dbReference>
<evidence type="ECO:0000313" key="4">
    <source>
        <dbReference type="Proteomes" id="UP000516380"/>
    </source>
</evidence>
<gene>
    <name evidence="2" type="ORF">BZL29_0867</name>
    <name evidence="1" type="ORF">NIIDMKKI_53410</name>
</gene>
<accession>A0A1V3XXL7</accession>
<dbReference type="Proteomes" id="UP000188532">
    <property type="component" value="Unassembled WGS sequence"/>
</dbReference>
<organism evidence="2 3">
    <name type="scientific">Mycobacterium kansasii</name>
    <dbReference type="NCBI Taxonomy" id="1768"/>
    <lineage>
        <taxon>Bacteria</taxon>
        <taxon>Bacillati</taxon>
        <taxon>Actinomycetota</taxon>
        <taxon>Actinomycetes</taxon>
        <taxon>Mycobacteriales</taxon>
        <taxon>Mycobacteriaceae</taxon>
        <taxon>Mycobacterium</taxon>
    </lineage>
</organism>
<evidence type="ECO:0000313" key="3">
    <source>
        <dbReference type="Proteomes" id="UP000188532"/>
    </source>
</evidence>
<dbReference type="EMBL" id="AP023343">
    <property type="protein sequence ID" value="BCI90135.1"/>
    <property type="molecule type" value="Genomic_DNA"/>
</dbReference>
<dbReference type="RefSeq" id="WP_023372038.1">
    <property type="nucleotide sequence ID" value="NZ_BLYZ01000001.1"/>
</dbReference>
<protein>
    <submittedName>
        <fullName evidence="2">Uncharacterized protein</fullName>
    </submittedName>
</protein>
<dbReference type="GeneID" id="29702391"/>
<evidence type="ECO:0000313" key="2">
    <source>
        <dbReference type="EMBL" id="OOK83999.1"/>
    </source>
</evidence>
<dbReference type="AlphaFoldDB" id="A0A1V3XXL7"/>
<reference evidence="2 3" key="1">
    <citation type="submission" date="2017-02" db="EMBL/GenBank/DDBJ databases">
        <title>Complete genome sequences of Mycobacterium kansasii strains isolated from rhesus macaques.</title>
        <authorList>
            <person name="Panda A."/>
            <person name="Nagaraj S."/>
            <person name="Zhao X."/>
            <person name="Tettelin H."/>
            <person name="Detolla L.J."/>
        </authorList>
    </citation>
    <scope>NUCLEOTIDE SEQUENCE [LARGE SCALE GENOMIC DNA]</scope>
    <source>
        <strain evidence="2 3">11-3469</strain>
    </source>
</reference>